<keyword evidence="9" id="KW-0175">Coiled coil</keyword>
<feature type="domain" description="DUF7134" evidence="13">
    <location>
        <begin position="20"/>
        <end position="165"/>
    </location>
</feature>
<keyword evidence="5" id="KW-0547">Nucleotide-binding</keyword>
<evidence type="ECO:0000259" key="11">
    <source>
        <dbReference type="Pfam" id="PF02518"/>
    </source>
</evidence>
<evidence type="ECO:0000256" key="10">
    <source>
        <dbReference type="SAM" id="Phobius"/>
    </source>
</evidence>
<evidence type="ECO:0000256" key="7">
    <source>
        <dbReference type="ARBA" id="ARBA00022840"/>
    </source>
</evidence>
<keyword evidence="7" id="KW-0067">ATP-binding</keyword>
<gene>
    <name evidence="14" type="ORF">ACFPZN_00665</name>
</gene>
<evidence type="ECO:0000256" key="2">
    <source>
        <dbReference type="ARBA" id="ARBA00012438"/>
    </source>
</evidence>
<dbReference type="InterPro" id="IPR050482">
    <property type="entry name" value="Sensor_HK_TwoCompSys"/>
</dbReference>
<dbReference type="InterPro" id="IPR036890">
    <property type="entry name" value="HATPase_C_sf"/>
</dbReference>
<name>A0ABW0ZP43_9ACTN</name>
<reference evidence="15" key="1">
    <citation type="journal article" date="2019" name="Int. J. Syst. Evol. Microbiol.">
        <title>The Global Catalogue of Microorganisms (GCM) 10K type strain sequencing project: providing services to taxonomists for standard genome sequencing and annotation.</title>
        <authorList>
            <consortium name="The Broad Institute Genomics Platform"/>
            <consortium name="The Broad Institute Genome Sequencing Center for Infectious Disease"/>
            <person name="Wu L."/>
            <person name="Ma J."/>
        </authorList>
    </citation>
    <scope>NUCLEOTIDE SEQUENCE [LARGE SCALE GENOMIC DNA]</scope>
    <source>
        <strain evidence="15">KCTC 42087</strain>
    </source>
</reference>
<evidence type="ECO:0000256" key="6">
    <source>
        <dbReference type="ARBA" id="ARBA00022777"/>
    </source>
</evidence>
<feature type="transmembrane region" description="Helical" evidence="10">
    <location>
        <begin position="396"/>
        <end position="415"/>
    </location>
</feature>
<evidence type="ECO:0000259" key="12">
    <source>
        <dbReference type="Pfam" id="PF07730"/>
    </source>
</evidence>
<evidence type="ECO:0000256" key="8">
    <source>
        <dbReference type="ARBA" id="ARBA00023012"/>
    </source>
</evidence>
<protein>
    <recommendedName>
        <fullName evidence="2">histidine kinase</fullName>
        <ecNumber evidence="2">2.7.13.3</ecNumber>
    </recommendedName>
</protein>
<feature type="coiled-coil region" evidence="9">
    <location>
        <begin position="162"/>
        <end position="189"/>
    </location>
</feature>
<keyword evidence="10" id="KW-1133">Transmembrane helix</keyword>
<dbReference type="EC" id="2.7.13.3" evidence="2"/>
<dbReference type="EMBL" id="JBHSON010000001">
    <property type="protein sequence ID" value="MFC5744117.1"/>
    <property type="molecule type" value="Genomic_DNA"/>
</dbReference>
<feature type="transmembrane region" description="Helical" evidence="10">
    <location>
        <begin position="505"/>
        <end position="523"/>
    </location>
</feature>
<dbReference type="Pfam" id="PF23539">
    <property type="entry name" value="DUF7134"/>
    <property type="match status" value="1"/>
</dbReference>
<dbReference type="InterPro" id="IPR011712">
    <property type="entry name" value="Sig_transdc_His_kin_sub3_dim/P"/>
</dbReference>
<dbReference type="CDD" id="cd16917">
    <property type="entry name" value="HATPase_UhpB-NarQ-NarX-like"/>
    <property type="match status" value="1"/>
</dbReference>
<evidence type="ECO:0000313" key="15">
    <source>
        <dbReference type="Proteomes" id="UP001596074"/>
    </source>
</evidence>
<evidence type="ECO:0000259" key="13">
    <source>
        <dbReference type="Pfam" id="PF23539"/>
    </source>
</evidence>
<feature type="transmembrane region" description="Helical" evidence="10">
    <location>
        <begin position="117"/>
        <end position="135"/>
    </location>
</feature>
<dbReference type="Gene3D" id="3.30.565.10">
    <property type="entry name" value="Histidine kinase-like ATPase, C-terminal domain"/>
    <property type="match status" value="1"/>
</dbReference>
<keyword evidence="10" id="KW-0472">Membrane</keyword>
<keyword evidence="6 14" id="KW-0418">Kinase</keyword>
<keyword evidence="8" id="KW-0902">Two-component regulatory system</keyword>
<sequence>MRQWGRIGVTDGRWPTIADFAVPAILAFAQIGGTWLLTAGVDRPVERERWMAAVAAVLIGNFALIWRRVAPVTVLAVTVVAGGAGALAIDSEDAVVGGIIDTVALFSVAVHRGRRHAMLGCLAALAVLTLVMAPVRPGAALLTNGVLDVASYVAVTALGQIRRQRKARRRELTERLAAAEHERRDAAAAERERLARDLHDVAGHHLSAVVVHSTAASRLDDPDLAVRALTAAADTGRDVLKALSRLVDVVGPDSGDGRLETLLPPLCRGLVRLGVPVTLTVEAPRRLRPQVTNAAYRIVQEALTNAMRYAQGAAVTVDIGGGPDGLEVEIRNAAPPEEIPAPALGGGRGIAGMRERAESLGGTLTAGPDGSGGWTVRAVLPTSAPAGRRRIGWPEVLDLSTIALCAALPVLVAFAPAEGMLLDWSLGGSVLAVAAVLGRSLPLLWRRRAPYTVLAALTVIDTVWAVLAGLSASGEMLGMLALACPTTMVAVSSVGCYARRGTVTWPAPLVAALPWGVLFGMLGGLENTSASDADAILFGLVTGALFATLVLLPFWAWGRTIAGRGVQWEADALETVAARTGEAVLAERHRVAMGLRGTVLEHTARVVHTAEAGLAEAEADVRQALADVAEHARAALTDMRALLDAMQDDTAT</sequence>
<dbReference type="SUPFAM" id="SSF55874">
    <property type="entry name" value="ATPase domain of HSP90 chaperone/DNA topoisomerase II/histidine kinase"/>
    <property type="match status" value="1"/>
</dbReference>
<feature type="transmembrane region" description="Helical" evidence="10">
    <location>
        <begin position="141"/>
        <end position="161"/>
    </location>
</feature>
<comment type="caution">
    <text evidence="14">The sequence shown here is derived from an EMBL/GenBank/DDBJ whole genome shotgun (WGS) entry which is preliminary data.</text>
</comment>
<dbReference type="PANTHER" id="PTHR24421">
    <property type="entry name" value="NITRATE/NITRITE SENSOR PROTEIN NARX-RELATED"/>
    <property type="match status" value="1"/>
</dbReference>
<evidence type="ECO:0000256" key="9">
    <source>
        <dbReference type="SAM" id="Coils"/>
    </source>
</evidence>
<dbReference type="GO" id="GO:0016301">
    <property type="term" value="F:kinase activity"/>
    <property type="evidence" value="ECO:0007669"/>
    <property type="project" value="UniProtKB-KW"/>
</dbReference>
<keyword evidence="4" id="KW-0808">Transferase</keyword>
<proteinExistence type="predicted"/>
<dbReference type="PANTHER" id="PTHR24421:SF10">
    <property type="entry name" value="NITRATE_NITRITE SENSOR PROTEIN NARQ"/>
    <property type="match status" value="1"/>
</dbReference>
<keyword evidence="3" id="KW-0597">Phosphoprotein</keyword>
<dbReference type="Proteomes" id="UP001596074">
    <property type="component" value="Unassembled WGS sequence"/>
</dbReference>
<evidence type="ECO:0000256" key="4">
    <source>
        <dbReference type="ARBA" id="ARBA00022679"/>
    </source>
</evidence>
<keyword evidence="15" id="KW-1185">Reference proteome</keyword>
<organism evidence="14 15">
    <name type="scientific">Actinomadura rugatobispora</name>
    <dbReference type="NCBI Taxonomy" id="1994"/>
    <lineage>
        <taxon>Bacteria</taxon>
        <taxon>Bacillati</taxon>
        <taxon>Actinomycetota</taxon>
        <taxon>Actinomycetes</taxon>
        <taxon>Streptosporangiales</taxon>
        <taxon>Thermomonosporaceae</taxon>
        <taxon>Actinomadura</taxon>
    </lineage>
</organism>
<feature type="transmembrane region" description="Helical" evidence="10">
    <location>
        <begin position="20"/>
        <end position="38"/>
    </location>
</feature>
<dbReference type="Pfam" id="PF02518">
    <property type="entry name" value="HATPase_c"/>
    <property type="match status" value="1"/>
</dbReference>
<dbReference type="RefSeq" id="WP_378278989.1">
    <property type="nucleotide sequence ID" value="NZ_JBHSON010000001.1"/>
</dbReference>
<feature type="transmembrane region" description="Helical" evidence="10">
    <location>
        <begin position="72"/>
        <end position="89"/>
    </location>
</feature>
<dbReference type="Pfam" id="PF07730">
    <property type="entry name" value="HisKA_3"/>
    <property type="match status" value="1"/>
</dbReference>
<evidence type="ECO:0000256" key="3">
    <source>
        <dbReference type="ARBA" id="ARBA00022553"/>
    </source>
</evidence>
<dbReference type="InterPro" id="IPR003594">
    <property type="entry name" value="HATPase_dom"/>
</dbReference>
<feature type="domain" description="Histidine kinase/HSP90-like ATPase" evidence="11">
    <location>
        <begin position="293"/>
        <end position="382"/>
    </location>
</feature>
<evidence type="ECO:0000256" key="1">
    <source>
        <dbReference type="ARBA" id="ARBA00000085"/>
    </source>
</evidence>
<comment type="catalytic activity">
    <reaction evidence="1">
        <text>ATP + protein L-histidine = ADP + protein N-phospho-L-histidine.</text>
        <dbReference type="EC" id="2.7.13.3"/>
    </reaction>
</comment>
<dbReference type="Gene3D" id="1.20.5.1930">
    <property type="match status" value="1"/>
</dbReference>
<feature type="transmembrane region" description="Helical" evidence="10">
    <location>
        <begin position="476"/>
        <end position="498"/>
    </location>
</feature>
<feature type="transmembrane region" description="Helical" evidence="10">
    <location>
        <begin position="421"/>
        <end position="438"/>
    </location>
</feature>
<feature type="transmembrane region" description="Helical" evidence="10">
    <location>
        <begin position="535"/>
        <end position="557"/>
    </location>
</feature>
<evidence type="ECO:0000313" key="14">
    <source>
        <dbReference type="EMBL" id="MFC5744117.1"/>
    </source>
</evidence>
<accession>A0ABW0ZP43</accession>
<dbReference type="InterPro" id="IPR055558">
    <property type="entry name" value="DUF7134"/>
</dbReference>
<evidence type="ECO:0000256" key="5">
    <source>
        <dbReference type="ARBA" id="ARBA00022741"/>
    </source>
</evidence>
<feature type="transmembrane region" description="Helical" evidence="10">
    <location>
        <begin position="50"/>
        <end position="66"/>
    </location>
</feature>
<feature type="transmembrane region" description="Helical" evidence="10">
    <location>
        <begin position="450"/>
        <end position="470"/>
    </location>
</feature>
<feature type="domain" description="Signal transduction histidine kinase subgroup 3 dimerisation and phosphoacceptor" evidence="12">
    <location>
        <begin position="190"/>
        <end position="252"/>
    </location>
</feature>
<keyword evidence="10" id="KW-0812">Transmembrane</keyword>